<proteinExistence type="predicted"/>
<dbReference type="AlphaFoldDB" id="A0A8S1LSA5"/>
<feature type="chain" id="PRO_5035803618" description="Transmembrane protein" evidence="2">
    <location>
        <begin position="18"/>
        <end position="546"/>
    </location>
</feature>
<evidence type="ECO:0000313" key="3">
    <source>
        <dbReference type="EMBL" id="CAD8069889.1"/>
    </source>
</evidence>
<organism evidence="3 4">
    <name type="scientific">Paramecium primaurelia</name>
    <dbReference type="NCBI Taxonomy" id="5886"/>
    <lineage>
        <taxon>Eukaryota</taxon>
        <taxon>Sar</taxon>
        <taxon>Alveolata</taxon>
        <taxon>Ciliophora</taxon>
        <taxon>Intramacronucleata</taxon>
        <taxon>Oligohymenophorea</taxon>
        <taxon>Peniculida</taxon>
        <taxon>Parameciidae</taxon>
        <taxon>Paramecium</taxon>
    </lineage>
</organism>
<gene>
    <name evidence="3" type="ORF">PPRIM_AZ9-3.1.T0440289</name>
</gene>
<feature type="signal peptide" evidence="2">
    <location>
        <begin position="1"/>
        <end position="17"/>
    </location>
</feature>
<evidence type="ECO:0000313" key="4">
    <source>
        <dbReference type="Proteomes" id="UP000688137"/>
    </source>
</evidence>
<feature type="compositionally biased region" description="Basic and acidic residues" evidence="1">
    <location>
        <begin position="218"/>
        <end position="227"/>
    </location>
</feature>
<keyword evidence="4" id="KW-1185">Reference proteome</keyword>
<protein>
    <recommendedName>
        <fullName evidence="5">Transmembrane protein</fullName>
    </recommendedName>
</protein>
<dbReference type="OMA" id="VIYSECE"/>
<sequence>MKKQIVLLTLFIVLTYSQRGTLVTHYDLDGNLLSEEFMAPIEDEITYYDSNESAIDSSMDQQTQNQPNPTSVQESQDSMSIDVPIQISNTLDPVQTDQQQTNLIGSSFEIQPVVNQQPKIETSIEQQHNLEQQVEGELHSQEVHVNQNLDLTTQQQQIPQSKFSQEQDEQQIQKVDMQLQPVVVQSDQMVDLQQDFDQQTNSSDINNQILNTQSTPDKQNEKDKELQQNKVDPLNLSKPDDEVNKQEQGTQNQIIQDMPIQEQVIVQSGNEIHIDSNTSEVKFDSLGSVQEQQDKQSEQVHIQTTNANDQFEVTQNFGRIIQDMIPESDDDTLIQEQTLEDQQSQTKANFQPSQIEEDINFNNENEQSNQLQETQVKPDNQLPLVVGNEQQEQQIETDVQEITQESFQAKKDIPEELKQINVNPSDNNMKKQGVNKINNPFEDDGLKLSSEIIQNQCIVIYSECEYQGLALEVCDSLKDIEKFKHKIKSIYIPKGYGLTIFENQNFNGQSHRYTSSQACLQREVSFIQLQMDQSILIKHQNLRGQH</sequence>
<reference evidence="3" key="1">
    <citation type="submission" date="2021-01" db="EMBL/GenBank/DDBJ databases">
        <authorList>
            <consortium name="Genoscope - CEA"/>
            <person name="William W."/>
        </authorList>
    </citation>
    <scope>NUCLEOTIDE SEQUENCE</scope>
</reference>
<feature type="compositionally biased region" description="Polar residues" evidence="1">
    <location>
        <begin position="199"/>
        <end position="217"/>
    </location>
</feature>
<keyword evidence="2" id="KW-0732">Signal</keyword>
<evidence type="ECO:0008006" key="5">
    <source>
        <dbReference type="Google" id="ProtNLM"/>
    </source>
</evidence>
<evidence type="ECO:0000256" key="2">
    <source>
        <dbReference type="SAM" id="SignalP"/>
    </source>
</evidence>
<accession>A0A8S1LSA5</accession>
<comment type="caution">
    <text evidence="3">The sequence shown here is derived from an EMBL/GenBank/DDBJ whole genome shotgun (WGS) entry which is preliminary data.</text>
</comment>
<dbReference type="Proteomes" id="UP000688137">
    <property type="component" value="Unassembled WGS sequence"/>
</dbReference>
<feature type="region of interest" description="Disordered" evidence="1">
    <location>
        <begin position="55"/>
        <end position="78"/>
    </location>
</feature>
<feature type="region of interest" description="Disordered" evidence="1">
    <location>
        <begin position="199"/>
        <end position="257"/>
    </location>
</feature>
<name>A0A8S1LSA5_PARPR</name>
<evidence type="ECO:0000256" key="1">
    <source>
        <dbReference type="SAM" id="MobiDB-lite"/>
    </source>
</evidence>
<dbReference type="EMBL" id="CAJJDM010000044">
    <property type="protein sequence ID" value="CAD8069889.1"/>
    <property type="molecule type" value="Genomic_DNA"/>
</dbReference>
<feature type="compositionally biased region" description="Polar residues" evidence="1">
    <location>
        <begin position="246"/>
        <end position="255"/>
    </location>
</feature>